<organism evidence="1 2">
    <name type="scientific">Pisolithus microcarpus 441</name>
    <dbReference type="NCBI Taxonomy" id="765257"/>
    <lineage>
        <taxon>Eukaryota</taxon>
        <taxon>Fungi</taxon>
        <taxon>Dikarya</taxon>
        <taxon>Basidiomycota</taxon>
        <taxon>Agaricomycotina</taxon>
        <taxon>Agaricomycetes</taxon>
        <taxon>Agaricomycetidae</taxon>
        <taxon>Boletales</taxon>
        <taxon>Sclerodermatineae</taxon>
        <taxon>Pisolithaceae</taxon>
        <taxon>Pisolithus</taxon>
    </lineage>
</organism>
<evidence type="ECO:0000313" key="2">
    <source>
        <dbReference type="Proteomes" id="UP000054018"/>
    </source>
</evidence>
<keyword evidence="2" id="KW-1185">Reference proteome</keyword>
<protein>
    <submittedName>
        <fullName evidence="1">Uncharacterized protein</fullName>
    </submittedName>
</protein>
<name>A0A0C9ZY62_9AGAM</name>
<dbReference type="AlphaFoldDB" id="A0A0C9ZY62"/>
<reference evidence="1 2" key="1">
    <citation type="submission" date="2014-04" db="EMBL/GenBank/DDBJ databases">
        <authorList>
            <consortium name="DOE Joint Genome Institute"/>
            <person name="Kuo A."/>
            <person name="Kohler A."/>
            <person name="Costa M.D."/>
            <person name="Nagy L.G."/>
            <person name="Floudas D."/>
            <person name="Copeland A."/>
            <person name="Barry K.W."/>
            <person name="Cichocki N."/>
            <person name="Veneault-Fourrey C."/>
            <person name="LaButti K."/>
            <person name="Lindquist E.A."/>
            <person name="Lipzen A."/>
            <person name="Lundell T."/>
            <person name="Morin E."/>
            <person name="Murat C."/>
            <person name="Sun H."/>
            <person name="Tunlid A."/>
            <person name="Henrissat B."/>
            <person name="Grigoriev I.V."/>
            <person name="Hibbett D.S."/>
            <person name="Martin F."/>
            <person name="Nordberg H.P."/>
            <person name="Cantor M.N."/>
            <person name="Hua S.X."/>
        </authorList>
    </citation>
    <scope>NUCLEOTIDE SEQUENCE [LARGE SCALE GENOMIC DNA]</scope>
    <source>
        <strain evidence="1 2">441</strain>
    </source>
</reference>
<evidence type="ECO:0000313" key="1">
    <source>
        <dbReference type="EMBL" id="KIK24643.1"/>
    </source>
</evidence>
<sequence>MGPSSRCAYGFLPVFGVEYVLDEILEDLPSHLVESWFLLHEKGLQNRRQIFHPRRLIPCGNVPGLTCSPRSSWEPKMECGSGSRKVSLTMYRRMLRP</sequence>
<dbReference type="HOGENOM" id="CLU_2347528_0_0_1"/>
<proteinExistence type="predicted"/>
<dbReference type="Proteomes" id="UP000054018">
    <property type="component" value="Unassembled WGS sequence"/>
</dbReference>
<gene>
    <name evidence="1" type="ORF">PISMIDRAFT_678037</name>
</gene>
<accession>A0A0C9ZY62</accession>
<reference evidence="2" key="2">
    <citation type="submission" date="2015-01" db="EMBL/GenBank/DDBJ databases">
        <title>Evolutionary Origins and Diversification of the Mycorrhizal Mutualists.</title>
        <authorList>
            <consortium name="DOE Joint Genome Institute"/>
            <consortium name="Mycorrhizal Genomics Consortium"/>
            <person name="Kohler A."/>
            <person name="Kuo A."/>
            <person name="Nagy L.G."/>
            <person name="Floudas D."/>
            <person name="Copeland A."/>
            <person name="Barry K.W."/>
            <person name="Cichocki N."/>
            <person name="Veneault-Fourrey C."/>
            <person name="LaButti K."/>
            <person name="Lindquist E.A."/>
            <person name="Lipzen A."/>
            <person name="Lundell T."/>
            <person name="Morin E."/>
            <person name="Murat C."/>
            <person name="Riley R."/>
            <person name="Ohm R."/>
            <person name="Sun H."/>
            <person name="Tunlid A."/>
            <person name="Henrissat B."/>
            <person name="Grigoriev I.V."/>
            <person name="Hibbett D.S."/>
            <person name="Martin F."/>
        </authorList>
    </citation>
    <scope>NUCLEOTIDE SEQUENCE [LARGE SCALE GENOMIC DNA]</scope>
    <source>
        <strain evidence="2">441</strain>
    </source>
</reference>
<dbReference type="EMBL" id="KN833714">
    <property type="protein sequence ID" value="KIK24643.1"/>
    <property type="molecule type" value="Genomic_DNA"/>
</dbReference>